<reference evidence="12 14" key="2">
    <citation type="submission" date="2020-07" db="EMBL/GenBank/DDBJ databases">
        <title>Sequencing the genomes of 1000 actinobacteria strains.</title>
        <authorList>
            <person name="Klenk H.-P."/>
        </authorList>
    </citation>
    <scope>NUCLEOTIDE SEQUENCE [LARGE SCALE GENOMIC DNA]</scope>
    <source>
        <strain evidence="12 14">DSM 10309</strain>
    </source>
</reference>
<reference evidence="11 13" key="1">
    <citation type="submission" date="2019-07" db="EMBL/GenBank/DDBJ databases">
        <title>Whole genome shotgun sequence of Frigoribacterium faeni NBRC 103066.</title>
        <authorList>
            <person name="Hosoyama A."/>
            <person name="Uohara A."/>
            <person name="Ohji S."/>
            <person name="Ichikawa N."/>
        </authorList>
    </citation>
    <scope>NUCLEOTIDE SEQUENCE [LARGE SCALE GENOMIC DNA]</scope>
    <source>
        <strain evidence="11 13">NBRC 103066</strain>
    </source>
</reference>
<dbReference type="InterPro" id="IPR044878">
    <property type="entry name" value="UbiA_sf"/>
</dbReference>
<evidence type="ECO:0000313" key="13">
    <source>
        <dbReference type="Proteomes" id="UP000321154"/>
    </source>
</evidence>
<dbReference type="GO" id="GO:0046428">
    <property type="term" value="F:1,4-dihydroxy-2-naphthoate polyprenyltransferase activity"/>
    <property type="evidence" value="ECO:0007669"/>
    <property type="project" value="UniProtKB-UniRule"/>
</dbReference>
<dbReference type="HAMAP" id="MF_01937">
    <property type="entry name" value="MenA_1"/>
    <property type="match status" value="1"/>
</dbReference>
<feature type="transmembrane region" description="Helical" evidence="8">
    <location>
        <begin position="114"/>
        <end position="133"/>
    </location>
</feature>
<dbReference type="Pfam" id="PF01040">
    <property type="entry name" value="UbiA"/>
    <property type="match status" value="1"/>
</dbReference>
<evidence type="ECO:0000256" key="9">
    <source>
        <dbReference type="NCBIfam" id="TIGR00751"/>
    </source>
</evidence>
<name>A0A7W3JFY2_9MICO</name>
<comment type="pathway">
    <text evidence="8">Quinol/quinone metabolism; menaquinone biosynthesis; menaquinol from 1,4-dihydroxy-2-naphthoate: step 1/2.</text>
</comment>
<dbReference type="InterPro" id="IPR000537">
    <property type="entry name" value="UbiA_prenyltransferase"/>
</dbReference>
<dbReference type="GO" id="GO:0042371">
    <property type="term" value="P:vitamin K biosynthetic process"/>
    <property type="evidence" value="ECO:0007669"/>
    <property type="project" value="TreeGrafter"/>
</dbReference>
<evidence type="ECO:0000256" key="7">
    <source>
        <dbReference type="ARBA" id="ARBA00023136"/>
    </source>
</evidence>
<evidence type="ECO:0000256" key="10">
    <source>
        <dbReference type="SAM" id="MobiDB-lite"/>
    </source>
</evidence>
<dbReference type="NCBIfam" id="NF004751">
    <property type="entry name" value="PRK06080.1-3"/>
    <property type="match status" value="1"/>
</dbReference>
<dbReference type="EC" id="2.5.1.74" evidence="8 9"/>
<organism evidence="12 14">
    <name type="scientific">Frigoribacterium faeni</name>
    <dbReference type="NCBI Taxonomy" id="145483"/>
    <lineage>
        <taxon>Bacteria</taxon>
        <taxon>Bacillati</taxon>
        <taxon>Actinomycetota</taxon>
        <taxon>Actinomycetes</taxon>
        <taxon>Micrococcales</taxon>
        <taxon>Microbacteriaceae</taxon>
        <taxon>Frigoribacterium</taxon>
    </lineage>
</organism>
<evidence type="ECO:0000256" key="1">
    <source>
        <dbReference type="ARBA" id="ARBA00004141"/>
    </source>
</evidence>
<dbReference type="CDD" id="cd13962">
    <property type="entry name" value="PT_UbiA_UBIAD1"/>
    <property type="match status" value="1"/>
</dbReference>
<dbReference type="EMBL" id="BJUV01000021">
    <property type="protein sequence ID" value="GEK83858.1"/>
    <property type="molecule type" value="Genomic_DNA"/>
</dbReference>
<feature type="transmembrane region" description="Helical" evidence="8">
    <location>
        <begin position="170"/>
        <end position="190"/>
    </location>
</feature>
<dbReference type="InterPro" id="IPR004657">
    <property type="entry name" value="MenA"/>
</dbReference>
<feature type="compositionally biased region" description="Basic residues" evidence="10">
    <location>
        <begin position="1"/>
        <end position="13"/>
    </location>
</feature>
<keyword evidence="13" id="KW-1185">Reference proteome</keyword>
<comment type="subcellular location">
    <subcellularLocation>
        <location evidence="8">Cell membrane</location>
        <topology evidence="8">Multi-pass membrane protein</topology>
    </subcellularLocation>
    <subcellularLocation>
        <location evidence="1">Membrane</location>
        <topology evidence="1">Multi-pass membrane protein</topology>
    </subcellularLocation>
</comment>
<protein>
    <recommendedName>
        <fullName evidence="8 9">1,4-dihydroxy-2-naphthoate octaprenyltransferase</fullName>
        <shortName evidence="8">DHNA-octaprenyltransferase</shortName>
        <ecNumber evidence="8 9">2.5.1.74</ecNumber>
    </recommendedName>
</protein>
<evidence type="ECO:0000256" key="8">
    <source>
        <dbReference type="HAMAP-Rule" id="MF_01937"/>
    </source>
</evidence>
<proteinExistence type="inferred from homology"/>
<dbReference type="RefSeq" id="WP_307725050.1">
    <property type="nucleotide sequence ID" value="NZ_BAAAHR010000002.1"/>
</dbReference>
<comment type="similarity">
    <text evidence="8">Belongs to the MenA family. Type 1 subfamily.</text>
</comment>
<gene>
    <name evidence="8 11" type="primary">menA</name>
    <name evidence="12" type="ORF">FB463_000345</name>
    <name evidence="11" type="ORF">FFA01_21670</name>
</gene>
<keyword evidence="4 8" id="KW-0808">Transferase</keyword>
<accession>A0A7W3JFY2</accession>
<dbReference type="InterPro" id="IPR026046">
    <property type="entry name" value="UBIAD1"/>
</dbReference>
<dbReference type="PIRSF" id="PIRSF005355">
    <property type="entry name" value="UBIAD1"/>
    <property type="match status" value="1"/>
</dbReference>
<feature type="transmembrane region" description="Helical" evidence="8">
    <location>
        <begin position="265"/>
        <end position="283"/>
    </location>
</feature>
<dbReference type="NCBIfam" id="TIGR00751">
    <property type="entry name" value="menA"/>
    <property type="match status" value="1"/>
</dbReference>
<dbReference type="GO" id="GO:0005886">
    <property type="term" value="C:plasma membrane"/>
    <property type="evidence" value="ECO:0007669"/>
    <property type="project" value="UniProtKB-SubCell"/>
</dbReference>
<keyword evidence="6 8" id="KW-1133">Transmembrane helix</keyword>
<dbReference type="PANTHER" id="PTHR13929">
    <property type="entry name" value="1,4-DIHYDROXY-2-NAPHTHOATE OCTAPRENYLTRANSFERASE"/>
    <property type="match status" value="1"/>
</dbReference>
<feature type="transmembrane region" description="Helical" evidence="8">
    <location>
        <begin position="139"/>
        <end position="158"/>
    </location>
</feature>
<dbReference type="Proteomes" id="UP000321154">
    <property type="component" value="Unassembled WGS sequence"/>
</dbReference>
<evidence type="ECO:0000256" key="3">
    <source>
        <dbReference type="ARBA" id="ARBA00022475"/>
    </source>
</evidence>
<dbReference type="AlphaFoldDB" id="A0A7W3JFY2"/>
<dbReference type="UniPathway" id="UPA00079">
    <property type="reaction ID" value="UER00168"/>
</dbReference>
<sequence>MAKTKATKARRGGRPGGRPGRQPVRRATARDWIGGARLRTLPLGIAPVALGTGVAEANGRSDLLLAVLCLVVAVFLQIGVNYSNDYSDGIRGTDAFRVGPSRLTGSGSVRPRTVLRVALAAFAVAAVAGVVVVVLSGHWWLLAVGAAAVVAAWFYTGGKRPYGYNALGEVFVFVFFGLVATVGTTFVQLGRFPADAWVAGVAAGLFACAVLMVNNIRDITQDAAAGKRTLAVVVGDPVARALYALFLLLPFLILAYFGFLYFDAPYVYFTLITAVPAAIIGVTGRTPRELILALQLSSLTALLWALALSAVLYF</sequence>
<evidence type="ECO:0000313" key="11">
    <source>
        <dbReference type="EMBL" id="GEK83858.1"/>
    </source>
</evidence>
<evidence type="ECO:0000256" key="2">
    <source>
        <dbReference type="ARBA" id="ARBA00022428"/>
    </source>
</evidence>
<dbReference type="GO" id="GO:0009234">
    <property type="term" value="P:menaquinone biosynthetic process"/>
    <property type="evidence" value="ECO:0007669"/>
    <property type="project" value="UniProtKB-UniRule"/>
</dbReference>
<feature type="transmembrane region" description="Helical" evidence="8">
    <location>
        <begin position="237"/>
        <end position="259"/>
    </location>
</feature>
<evidence type="ECO:0000256" key="5">
    <source>
        <dbReference type="ARBA" id="ARBA00022692"/>
    </source>
</evidence>
<evidence type="ECO:0000313" key="12">
    <source>
        <dbReference type="EMBL" id="MBA8812121.1"/>
    </source>
</evidence>
<dbReference type="EMBL" id="JACGWW010000001">
    <property type="protein sequence ID" value="MBA8812121.1"/>
    <property type="molecule type" value="Genomic_DNA"/>
</dbReference>
<comment type="function">
    <text evidence="8">Conversion of 1,4-dihydroxy-2-naphthoate (DHNA) to demethylmenaquinone (DMK).</text>
</comment>
<feature type="transmembrane region" description="Helical" evidence="8">
    <location>
        <begin position="63"/>
        <end position="82"/>
    </location>
</feature>
<evidence type="ECO:0000256" key="4">
    <source>
        <dbReference type="ARBA" id="ARBA00022679"/>
    </source>
</evidence>
<feature type="transmembrane region" description="Helical" evidence="8">
    <location>
        <begin position="196"/>
        <end position="216"/>
    </location>
</feature>
<comment type="caution">
    <text evidence="12">The sequence shown here is derived from an EMBL/GenBank/DDBJ whole genome shotgun (WGS) entry which is preliminary data.</text>
</comment>
<keyword evidence="3 8" id="KW-1003">Cell membrane</keyword>
<dbReference type="PANTHER" id="PTHR13929:SF0">
    <property type="entry name" value="UBIA PRENYLTRANSFERASE DOMAIN-CONTAINING PROTEIN 1"/>
    <property type="match status" value="1"/>
</dbReference>
<dbReference type="Gene3D" id="1.10.357.140">
    <property type="entry name" value="UbiA prenyltransferase"/>
    <property type="match status" value="1"/>
</dbReference>
<feature type="region of interest" description="Disordered" evidence="10">
    <location>
        <begin position="1"/>
        <end position="26"/>
    </location>
</feature>
<feature type="transmembrane region" description="Helical" evidence="8">
    <location>
        <begin position="290"/>
        <end position="313"/>
    </location>
</feature>
<comment type="catalytic activity">
    <reaction evidence="8">
        <text>an all-trans-polyprenyl diphosphate + 1,4-dihydroxy-2-naphthoate + H(+) = a 2-demethylmenaquinol + CO2 + diphosphate</text>
        <dbReference type="Rhea" id="RHEA:26478"/>
        <dbReference type="Rhea" id="RHEA-COMP:9563"/>
        <dbReference type="Rhea" id="RHEA-COMP:9564"/>
        <dbReference type="ChEBI" id="CHEBI:11173"/>
        <dbReference type="ChEBI" id="CHEBI:15378"/>
        <dbReference type="ChEBI" id="CHEBI:16526"/>
        <dbReference type="ChEBI" id="CHEBI:33019"/>
        <dbReference type="ChEBI" id="CHEBI:55437"/>
        <dbReference type="ChEBI" id="CHEBI:58914"/>
        <dbReference type="EC" id="2.5.1.74"/>
    </reaction>
</comment>
<dbReference type="Proteomes" id="UP000522688">
    <property type="component" value="Unassembled WGS sequence"/>
</dbReference>
<keyword evidence="7 8" id="KW-0472">Membrane</keyword>
<keyword evidence="5 8" id="KW-0812">Transmembrane</keyword>
<evidence type="ECO:0000256" key="6">
    <source>
        <dbReference type="ARBA" id="ARBA00022989"/>
    </source>
</evidence>
<keyword evidence="2 8" id="KW-0474">Menaquinone biosynthesis</keyword>
<evidence type="ECO:0000313" key="14">
    <source>
        <dbReference type="Proteomes" id="UP000522688"/>
    </source>
</evidence>